<keyword evidence="2" id="KW-0378">Hydrolase</keyword>
<feature type="region of interest" description="Disordered" evidence="1">
    <location>
        <begin position="54"/>
        <end position="76"/>
    </location>
</feature>
<keyword evidence="3" id="KW-1185">Reference proteome</keyword>
<reference evidence="2" key="1">
    <citation type="submission" date="2023-09" db="EMBL/GenBank/DDBJ databases">
        <title>Description of first Herbaspirillum huttiense subsp. nephrolepsisexaltata and Herbaspirillum huttiense subsp. lycopersicon.</title>
        <authorList>
            <person name="Poudel M."/>
            <person name="Sharma A."/>
            <person name="Goss E."/>
            <person name="Tapia J.H."/>
            <person name="Harmon C.M."/>
            <person name="Jones J.B."/>
        </authorList>
    </citation>
    <scope>NUCLEOTIDE SEQUENCE</scope>
    <source>
        <strain evidence="2">SE1</strain>
    </source>
</reference>
<dbReference type="RefSeq" id="WP_310839422.1">
    <property type="nucleotide sequence ID" value="NZ_JAVLSJ010000001.1"/>
</dbReference>
<name>A0ABU2EFU4_9BURK</name>
<protein>
    <submittedName>
        <fullName evidence="2">D-Ala-D-Ala carboxypeptidase family metallohydrolase</fullName>
    </submittedName>
</protein>
<gene>
    <name evidence="2" type="ORF">RI048_02120</name>
</gene>
<sequence>MITITESMFYMGRDKAYASDLTPAIRLKATETIKRANALLAAFYAANPQAHDRGVNSGWRPPAVNAKTPGAAKLSKHQTGEAIDIGDDDGQLDAWCMTAAGQAALERIGLWLEHPSSTPRWCHVQTVPPGSGRRVFYP</sequence>
<comment type="caution">
    <text evidence="2">The sequence shown here is derived from an EMBL/GenBank/DDBJ whole genome shotgun (WGS) entry which is preliminary data.</text>
</comment>
<proteinExistence type="predicted"/>
<evidence type="ECO:0000313" key="3">
    <source>
        <dbReference type="Proteomes" id="UP001246576"/>
    </source>
</evidence>
<evidence type="ECO:0000313" key="2">
    <source>
        <dbReference type="EMBL" id="MDR9847000.1"/>
    </source>
</evidence>
<dbReference type="EMBL" id="JAVLSJ010000001">
    <property type="protein sequence ID" value="MDR9847000.1"/>
    <property type="molecule type" value="Genomic_DNA"/>
</dbReference>
<dbReference type="SUPFAM" id="SSF55166">
    <property type="entry name" value="Hedgehog/DD-peptidase"/>
    <property type="match status" value="1"/>
</dbReference>
<accession>A0ABU2EFU4</accession>
<dbReference type="InterPro" id="IPR009045">
    <property type="entry name" value="Zn_M74/Hedgehog-like"/>
</dbReference>
<keyword evidence="2" id="KW-0645">Protease</keyword>
<organism evidence="2 3">
    <name type="scientific">Herbaspirillum huttiense subsp. lycopersici</name>
    <dbReference type="NCBI Taxonomy" id="3074428"/>
    <lineage>
        <taxon>Bacteria</taxon>
        <taxon>Pseudomonadati</taxon>
        <taxon>Pseudomonadota</taxon>
        <taxon>Betaproteobacteria</taxon>
        <taxon>Burkholderiales</taxon>
        <taxon>Oxalobacteraceae</taxon>
        <taxon>Herbaspirillum</taxon>
    </lineage>
</organism>
<evidence type="ECO:0000256" key="1">
    <source>
        <dbReference type="SAM" id="MobiDB-lite"/>
    </source>
</evidence>
<dbReference type="Proteomes" id="UP001246576">
    <property type="component" value="Unassembled WGS sequence"/>
</dbReference>
<dbReference type="Gene3D" id="3.30.1380.10">
    <property type="match status" value="1"/>
</dbReference>
<keyword evidence="2" id="KW-0121">Carboxypeptidase</keyword>
<dbReference type="GO" id="GO:0004180">
    <property type="term" value="F:carboxypeptidase activity"/>
    <property type="evidence" value="ECO:0007669"/>
    <property type="project" value="UniProtKB-KW"/>
</dbReference>